<reference evidence="5" key="3">
    <citation type="submission" date="2015-08" db="EMBL/GenBank/DDBJ databases">
        <title>Draft Genome Sequence of a Heterotrophic Facultative Anaerobic Bacterium Ardenticatena maritima Strain 110S.</title>
        <authorList>
            <person name="Kawaichi S."/>
            <person name="Yoshida T."/>
            <person name="Sako Y."/>
            <person name="Nakamura R."/>
        </authorList>
    </citation>
    <scope>NUCLEOTIDE SEQUENCE [LARGE SCALE GENOMIC DNA]</scope>
    <source>
        <strain evidence="5">110S</strain>
    </source>
</reference>
<comment type="caution">
    <text evidence="3">The sequence shown here is derived from an EMBL/GenBank/DDBJ whole genome shotgun (WGS) entry which is preliminary data.</text>
</comment>
<dbReference type="Proteomes" id="UP000050502">
    <property type="component" value="Unassembled WGS sequence"/>
</dbReference>
<evidence type="ECO:0000259" key="2">
    <source>
        <dbReference type="PROSITE" id="PS50110"/>
    </source>
</evidence>
<dbReference type="RefSeq" id="WP_054494136.1">
    <property type="nucleotide sequence ID" value="NZ_BBZA01000265.1"/>
</dbReference>
<keyword evidence="5" id="KW-1185">Reference proteome</keyword>
<dbReference type="InterPro" id="IPR011006">
    <property type="entry name" value="CheY-like_superfamily"/>
</dbReference>
<dbReference type="PROSITE" id="PS50110">
    <property type="entry name" value="RESPONSE_REGULATORY"/>
    <property type="match status" value="1"/>
</dbReference>
<sequence>MHVVAFEPDLFFSVRIETTLRAAGYKVHILDTDDVEHALALMPGVIIVDIGTPALDWERLIRTLHTRAPMVPVLAFGSHMDTDARERALAAGATLVVARSRFVQAMPDLVARLTQEEPLS</sequence>
<name>A0A0M9UDW6_9CHLR</name>
<evidence type="ECO:0000313" key="3">
    <source>
        <dbReference type="EMBL" id="GAP64460.1"/>
    </source>
</evidence>
<reference evidence="4 6" key="2">
    <citation type="submission" date="2015-07" db="EMBL/GenBank/DDBJ databases">
        <title>Whole genome sequence of Ardenticatena maritima DSM 23922.</title>
        <authorList>
            <person name="Hemp J."/>
            <person name="Ward L.M."/>
            <person name="Pace L.A."/>
            <person name="Fischer W.W."/>
        </authorList>
    </citation>
    <scope>NUCLEOTIDE SEQUENCE [LARGE SCALE GENOMIC DNA]</scope>
    <source>
        <strain evidence="4 6">110S</strain>
    </source>
</reference>
<feature type="modified residue" description="4-aspartylphosphate" evidence="1">
    <location>
        <position position="49"/>
    </location>
</feature>
<dbReference type="STRING" id="872965.SE16_05995"/>
<dbReference type="Gene3D" id="3.40.50.2300">
    <property type="match status" value="1"/>
</dbReference>
<feature type="domain" description="Response regulatory" evidence="2">
    <location>
        <begin position="2"/>
        <end position="114"/>
    </location>
</feature>
<evidence type="ECO:0000256" key="1">
    <source>
        <dbReference type="PROSITE-ProRule" id="PRU00169"/>
    </source>
</evidence>
<keyword evidence="1" id="KW-0597">Phosphoprotein</keyword>
<proteinExistence type="predicted"/>
<evidence type="ECO:0000313" key="4">
    <source>
        <dbReference type="EMBL" id="KPL88367.1"/>
    </source>
</evidence>
<dbReference type="Proteomes" id="UP000037784">
    <property type="component" value="Unassembled WGS sequence"/>
</dbReference>
<dbReference type="AlphaFoldDB" id="A0A0M9UDW6"/>
<evidence type="ECO:0000313" key="5">
    <source>
        <dbReference type="Proteomes" id="UP000037784"/>
    </source>
</evidence>
<dbReference type="EMBL" id="BBZA01000265">
    <property type="protein sequence ID" value="GAP64460.1"/>
    <property type="molecule type" value="Genomic_DNA"/>
</dbReference>
<dbReference type="OrthoDB" id="2381693at2"/>
<gene>
    <name evidence="3" type="ORF">ARMA_2883</name>
    <name evidence="4" type="ORF">SE16_05995</name>
</gene>
<protein>
    <recommendedName>
        <fullName evidence="2">Response regulatory domain-containing protein</fullName>
    </recommendedName>
</protein>
<evidence type="ECO:0000313" key="6">
    <source>
        <dbReference type="Proteomes" id="UP000050502"/>
    </source>
</evidence>
<reference evidence="3" key="1">
    <citation type="journal article" date="2015" name="Genome Announc.">
        <title>Draft Genome Sequence of a Heterotrophic Facultative Anaerobic Thermophilic Bacterium, Ardenticatena maritima Strain 110ST.</title>
        <authorList>
            <person name="Kawaichi S."/>
            <person name="Yoshida T."/>
            <person name="Sako Y."/>
            <person name="Nakamura R."/>
        </authorList>
    </citation>
    <scope>NUCLEOTIDE SEQUENCE [LARGE SCALE GENOMIC DNA]</scope>
    <source>
        <strain evidence="3">110S</strain>
    </source>
</reference>
<accession>A0A0M9UDW6</accession>
<dbReference type="EMBL" id="LGKN01000004">
    <property type="protein sequence ID" value="KPL88367.1"/>
    <property type="molecule type" value="Genomic_DNA"/>
</dbReference>
<dbReference type="SUPFAM" id="SSF52172">
    <property type="entry name" value="CheY-like"/>
    <property type="match status" value="1"/>
</dbReference>
<organism evidence="3 5">
    <name type="scientific">Ardenticatena maritima</name>
    <dbReference type="NCBI Taxonomy" id="872965"/>
    <lineage>
        <taxon>Bacteria</taxon>
        <taxon>Bacillati</taxon>
        <taxon>Chloroflexota</taxon>
        <taxon>Ardenticatenia</taxon>
        <taxon>Ardenticatenales</taxon>
        <taxon>Ardenticatenaceae</taxon>
        <taxon>Ardenticatena</taxon>
    </lineage>
</organism>
<dbReference type="InterPro" id="IPR001789">
    <property type="entry name" value="Sig_transdc_resp-reg_receiver"/>
</dbReference>
<dbReference type="GO" id="GO:0000160">
    <property type="term" value="P:phosphorelay signal transduction system"/>
    <property type="evidence" value="ECO:0007669"/>
    <property type="project" value="InterPro"/>
</dbReference>